<evidence type="ECO:0000313" key="3">
    <source>
        <dbReference type="EMBL" id="CAI6332560.1"/>
    </source>
</evidence>
<dbReference type="SUPFAM" id="SSF58113">
    <property type="entry name" value="Apolipoprotein A-I"/>
    <property type="match status" value="1"/>
</dbReference>
<evidence type="ECO:0000256" key="1">
    <source>
        <dbReference type="SAM" id="Coils"/>
    </source>
</evidence>
<feature type="compositionally biased region" description="Polar residues" evidence="2">
    <location>
        <begin position="1"/>
        <end position="14"/>
    </location>
</feature>
<dbReference type="EMBL" id="CAOQHR010000003">
    <property type="protein sequence ID" value="CAI6332560.1"/>
    <property type="molecule type" value="Genomic_DNA"/>
</dbReference>
<dbReference type="AlphaFoldDB" id="A0A9W4UAP7"/>
<gene>
    <name evidence="3" type="ORF">PDIGIT_LOCUS5585</name>
</gene>
<comment type="caution">
    <text evidence="3">The sequence shown here is derived from an EMBL/GenBank/DDBJ whole genome shotgun (WGS) entry which is preliminary data.</text>
</comment>
<keyword evidence="1" id="KW-0175">Coiled coil</keyword>
<feature type="region of interest" description="Disordered" evidence="2">
    <location>
        <begin position="1"/>
        <end position="52"/>
    </location>
</feature>
<name>A0A9W4UAP7_9PLEO</name>
<organism evidence="3 4">
    <name type="scientific">Periconia digitata</name>
    <dbReference type="NCBI Taxonomy" id="1303443"/>
    <lineage>
        <taxon>Eukaryota</taxon>
        <taxon>Fungi</taxon>
        <taxon>Dikarya</taxon>
        <taxon>Ascomycota</taxon>
        <taxon>Pezizomycotina</taxon>
        <taxon>Dothideomycetes</taxon>
        <taxon>Pleosporomycetidae</taxon>
        <taxon>Pleosporales</taxon>
        <taxon>Massarineae</taxon>
        <taxon>Periconiaceae</taxon>
        <taxon>Periconia</taxon>
    </lineage>
</organism>
<reference evidence="3" key="1">
    <citation type="submission" date="2023-01" db="EMBL/GenBank/DDBJ databases">
        <authorList>
            <person name="Van Ghelder C."/>
            <person name="Rancurel C."/>
        </authorList>
    </citation>
    <scope>NUCLEOTIDE SEQUENCE</scope>
    <source>
        <strain evidence="3">CNCM I-4278</strain>
    </source>
</reference>
<proteinExistence type="predicted"/>
<sequence length="412" mass="45166">MLSKRVASNVTSVARCTRRPVPRIPANARLRTQNSRFQSTSSGSSSGASSSSPALIGGVAGSLATFSIGYLWYRQSGAQDLLAATKTTKDYLNTTSKKLKDSTPEPNEALQWLRHTAHSYAVFIPGARGYIDAAFNDLDAIRSKHGQEVDDIVKEAYTELQGLAKDGDLSLLTAQKAWSVLVKHLGRIGDLAGDASQQILDNHPSLKEKVGGNIDKLKQMGDNYGPEAKKELDKTWQQISDIVKMGLSAENIEKIRKTVQEKVDLMKRYGDEAWEKGMEQAKPYLEKNPQVKKLVEENADKLKQGNVQELYQKVKQAVESGSMGDLESYVKSAANKAKDSGIGGGIEQYLNKIPGGDQILPKLTQLQQAAEKHGDEAQKLLKDAVKEIEEVLKKKGSEAEKLANKAKEETKK</sequence>
<feature type="compositionally biased region" description="Low complexity" evidence="2">
    <location>
        <begin position="39"/>
        <end position="52"/>
    </location>
</feature>
<keyword evidence="4" id="KW-1185">Reference proteome</keyword>
<evidence type="ECO:0000313" key="4">
    <source>
        <dbReference type="Proteomes" id="UP001152607"/>
    </source>
</evidence>
<feature type="coiled-coil region" evidence="1">
    <location>
        <begin position="363"/>
        <end position="412"/>
    </location>
</feature>
<dbReference type="OrthoDB" id="3883941at2759"/>
<accession>A0A9W4UAP7</accession>
<evidence type="ECO:0000256" key="2">
    <source>
        <dbReference type="SAM" id="MobiDB-lite"/>
    </source>
</evidence>
<protein>
    <submittedName>
        <fullName evidence="3">Uncharacterized protein</fullName>
    </submittedName>
</protein>
<dbReference type="Proteomes" id="UP001152607">
    <property type="component" value="Unassembled WGS sequence"/>
</dbReference>